<feature type="domain" description="Reverse transcriptase zinc-binding" evidence="2">
    <location>
        <begin position="516"/>
        <end position="598"/>
    </location>
</feature>
<evidence type="ECO:0000256" key="1">
    <source>
        <dbReference type="SAM" id="Phobius"/>
    </source>
</evidence>
<keyword evidence="1" id="KW-0472">Membrane</keyword>
<gene>
    <name evidence="3" type="ORF">R1sor_024135</name>
</gene>
<keyword evidence="4" id="KW-1185">Reference proteome</keyword>
<evidence type="ECO:0000313" key="4">
    <source>
        <dbReference type="Proteomes" id="UP001633002"/>
    </source>
</evidence>
<name>A0ABD3GRZ8_9MARC</name>
<proteinExistence type="predicted"/>
<dbReference type="PANTHER" id="PTHR33116:SF78">
    <property type="entry name" value="OS12G0587133 PROTEIN"/>
    <property type="match status" value="1"/>
</dbReference>
<dbReference type="Pfam" id="PF13966">
    <property type="entry name" value="zf-RVT"/>
    <property type="match status" value="1"/>
</dbReference>
<evidence type="ECO:0000259" key="2">
    <source>
        <dbReference type="Pfam" id="PF13966"/>
    </source>
</evidence>
<reference evidence="3 4" key="1">
    <citation type="submission" date="2024-09" db="EMBL/GenBank/DDBJ databases">
        <title>Chromosome-scale assembly of Riccia sorocarpa.</title>
        <authorList>
            <person name="Paukszto L."/>
        </authorList>
    </citation>
    <scope>NUCLEOTIDE SEQUENCE [LARGE SCALE GENOMIC DNA]</scope>
    <source>
        <strain evidence="3">LP-2024</strain>
        <tissue evidence="3">Aerial parts of the thallus</tissue>
    </source>
</reference>
<dbReference type="PANTHER" id="PTHR33116">
    <property type="entry name" value="REVERSE TRANSCRIPTASE ZINC-BINDING DOMAIN-CONTAINING PROTEIN-RELATED-RELATED"/>
    <property type="match status" value="1"/>
</dbReference>
<keyword evidence="1" id="KW-1133">Transmembrane helix</keyword>
<dbReference type="EMBL" id="JBJQOH010000007">
    <property type="protein sequence ID" value="KAL3681179.1"/>
    <property type="molecule type" value="Genomic_DNA"/>
</dbReference>
<sequence>MQKMQFGTTFISFVKALNTNATSFVRINSAQTRSFQISRSVRQDDSHLLLSAERQNLLAAKYIIHSFGLASGLKVQWEKSKARWISSHSVRPDWTQELDWLWATEEDEAGKFLGFHFKDGIDDDAIFQTAFQKVKEKVNNPSYRSTSIHGRVVIANHILYGLIWFLLPLWACGKQKLRKIENLVLRFIWGGTEAAKTRHRVAEKVLHQSKKDGGLGLLSLQAQAQAFVAKTIRWAYSLGTHPLKNWLIHKFDAIADLRWATSHHTWITSPSRGVWPPLSPLMRHICQTWQATSTLLRPLDQLPLRPWRLLSVWGPKTKGVRDNTRSAKIGPFARLKAAGIQDLGDLTADGKVVTPIQEMSNPAALLIPTNLKALERIIDTTPIHSAGYRDASLYMASLNTTPIWCIRLADNAPTEDSQLNHTHAKAAYWILEGKLIPDNRQNLPTDAVWTRVPVATIWTAQNKQLQKFLLTWDDKQALPAALQWRDQTDFLAAPNAAIRKLVSTDTAQVKTRLKSWEASFHIDPSDNSRWRKIWHKSMPVKFAVLQWYIFYRAFPTNTWRHPQLARDQEETWGKCCPNRSAEDIEHLFWRCQQVTEVWRWAAEVLYIAFPETRRWSPTFTHAVLGKDLPDYCKLAAPWWQKWRSIILWTIWTQRNNKIFNDIDPSLQRTKALIWHRMLIQIKDWKAHCRKLAIEDLTLARRAQLDRRAARRLALVTLRIKIQGQLLLGSWRPP</sequence>
<protein>
    <recommendedName>
        <fullName evidence="2">Reverse transcriptase zinc-binding domain-containing protein</fullName>
    </recommendedName>
</protein>
<comment type="caution">
    <text evidence="3">The sequence shown here is derived from an EMBL/GenBank/DDBJ whole genome shotgun (WGS) entry which is preliminary data.</text>
</comment>
<accession>A0ABD3GRZ8</accession>
<dbReference type="Proteomes" id="UP001633002">
    <property type="component" value="Unassembled WGS sequence"/>
</dbReference>
<dbReference type="AlphaFoldDB" id="A0ABD3GRZ8"/>
<keyword evidence="1" id="KW-0812">Transmembrane</keyword>
<organism evidence="3 4">
    <name type="scientific">Riccia sorocarpa</name>
    <dbReference type="NCBI Taxonomy" id="122646"/>
    <lineage>
        <taxon>Eukaryota</taxon>
        <taxon>Viridiplantae</taxon>
        <taxon>Streptophyta</taxon>
        <taxon>Embryophyta</taxon>
        <taxon>Marchantiophyta</taxon>
        <taxon>Marchantiopsida</taxon>
        <taxon>Marchantiidae</taxon>
        <taxon>Marchantiales</taxon>
        <taxon>Ricciaceae</taxon>
        <taxon>Riccia</taxon>
    </lineage>
</organism>
<dbReference type="InterPro" id="IPR026960">
    <property type="entry name" value="RVT-Znf"/>
</dbReference>
<feature type="transmembrane region" description="Helical" evidence="1">
    <location>
        <begin position="152"/>
        <end position="171"/>
    </location>
</feature>
<evidence type="ECO:0000313" key="3">
    <source>
        <dbReference type="EMBL" id="KAL3681179.1"/>
    </source>
</evidence>